<dbReference type="InParanoid" id="A0A2I2YA86"/>
<organism evidence="2 3">
    <name type="scientific">Gorilla gorilla gorilla</name>
    <name type="common">Western lowland gorilla</name>
    <dbReference type="NCBI Taxonomy" id="9595"/>
    <lineage>
        <taxon>Eukaryota</taxon>
        <taxon>Metazoa</taxon>
        <taxon>Chordata</taxon>
        <taxon>Craniata</taxon>
        <taxon>Vertebrata</taxon>
        <taxon>Euteleostomi</taxon>
        <taxon>Mammalia</taxon>
        <taxon>Eutheria</taxon>
        <taxon>Euarchontoglires</taxon>
        <taxon>Primates</taxon>
        <taxon>Haplorrhini</taxon>
        <taxon>Catarrhini</taxon>
        <taxon>Hominidae</taxon>
        <taxon>Gorilla</taxon>
    </lineage>
</organism>
<feature type="signal peptide" evidence="1">
    <location>
        <begin position="1"/>
        <end position="31"/>
    </location>
</feature>
<dbReference type="AlphaFoldDB" id="A0A2I2YA86"/>
<evidence type="ECO:0000313" key="2">
    <source>
        <dbReference type="Ensembl" id="ENSGGOP00000031816.1"/>
    </source>
</evidence>
<proteinExistence type="predicted"/>
<dbReference type="OMA" id="SICQLCT"/>
<dbReference type="Proteomes" id="UP000001519">
    <property type="component" value="Chromosome 17"/>
</dbReference>
<dbReference type="SMR" id="A0A2I2YA86"/>
<dbReference type="Bgee" id="ENSGGOG00000042461">
    <property type="expression patterns" value="Expressed in adult mammalian kidney and 2 other cell types or tissues"/>
</dbReference>
<feature type="chain" id="PRO_5014135300" description="Leucine rich repeat containing 70" evidence="1">
    <location>
        <begin position="32"/>
        <end position="71"/>
    </location>
</feature>
<evidence type="ECO:0008006" key="4">
    <source>
        <dbReference type="Google" id="ProtNLM"/>
    </source>
</evidence>
<dbReference type="Ensembl" id="ENSGGOT00000051221.1">
    <property type="protein sequence ID" value="ENSGGOP00000031816.1"/>
    <property type="gene ID" value="ENSGGOG00000042461.1"/>
</dbReference>
<dbReference type="STRING" id="9593.ENSGGOP00000031816"/>
<keyword evidence="3" id="KW-1185">Reference proteome</keyword>
<evidence type="ECO:0000256" key="1">
    <source>
        <dbReference type="SAM" id="SignalP"/>
    </source>
</evidence>
<accession>A0A2I2YA86</accession>
<sequence>MCGLQFSLPCLRLFLVVTCYLLLLLHKEILGCSSVCQLCTGRQINCRNLGLSSIPKNFPESTVFLLASKGP</sequence>
<reference evidence="2" key="4">
    <citation type="submission" date="2025-09" db="UniProtKB">
        <authorList>
            <consortium name="Ensembl"/>
        </authorList>
    </citation>
    <scope>IDENTIFICATION</scope>
</reference>
<reference evidence="2" key="3">
    <citation type="submission" date="2025-08" db="UniProtKB">
        <authorList>
            <consortium name="Ensembl"/>
        </authorList>
    </citation>
    <scope>IDENTIFICATION</scope>
</reference>
<reference evidence="2 3" key="2">
    <citation type="journal article" date="2012" name="Nature">
        <title>Insights into hominid evolution from the gorilla genome sequence.</title>
        <authorList>
            <person name="Scally A."/>
            <person name="Dutheil J.Y."/>
            <person name="Hillier L.W."/>
            <person name="Jordan G.E."/>
            <person name="Goodhead I."/>
            <person name="Herrero J."/>
            <person name="Hobolth A."/>
            <person name="Lappalainen T."/>
            <person name="Mailund T."/>
            <person name="Marques-Bonet T."/>
            <person name="McCarthy S."/>
            <person name="Montgomery S.H."/>
            <person name="Schwalie P.C."/>
            <person name="Tang Y.A."/>
            <person name="Ward M.C."/>
            <person name="Xue Y."/>
            <person name="Yngvadottir B."/>
            <person name="Alkan C."/>
            <person name="Andersen L.N."/>
            <person name="Ayub Q."/>
            <person name="Ball E.V."/>
            <person name="Beal K."/>
            <person name="Bradley B.J."/>
            <person name="Chen Y."/>
            <person name="Clee C.M."/>
            <person name="Fitzgerald S."/>
            <person name="Graves T.A."/>
            <person name="Gu Y."/>
            <person name="Heath P."/>
            <person name="Heger A."/>
            <person name="Karakoc E."/>
            <person name="Kolb-Kokocinski A."/>
            <person name="Laird G.K."/>
            <person name="Lunter G."/>
            <person name="Meader S."/>
            <person name="Mort M."/>
            <person name="Mullikin J.C."/>
            <person name="Munch K."/>
            <person name="O'Connor T.D."/>
            <person name="Phillips A.D."/>
            <person name="Prado-Martinez J."/>
            <person name="Rogers A.S."/>
            <person name="Sajjadian S."/>
            <person name="Schmidt D."/>
            <person name="Shaw K."/>
            <person name="Simpson J.T."/>
            <person name="Stenson P.D."/>
            <person name="Turner D.J."/>
            <person name="Vigilant L."/>
            <person name="Vilella A.J."/>
            <person name="Whitener W."/>
            <person name="Zhu B."/>
            <person name="Cooper D.N."/>
            <person name="de Jong P."/>
            <person name="Dermitzakis E.T."/>
            <person name="Eichler E.E."/>
            <person name="Flicek P."/>
            <person name="Goldman N."/>
            <person name="Mundy N.I."/>
            <person name="Ning Z."/>
            <person name="Odom D.T."/>
            <person name="Ponting C.P."/>
            <person name="Quail M.A."/>
            <person name="Ryder O.A."/>
            <person name="Searle S.M."/>
            <person name="Warren W.C."/>
            <person name="Wilson R.K."/>
            <person name="Schierup M.H."/>
            <person name="Rogers J."/>
            <person name="Tyler-Smith C."/>
            <person name="Durbin R."/>
        </authorList>
    </citation>
    <scope>NUCLEOTIDE SEQUENCE [LARGE SCALE GENOMIC DNA]</scope>
</reference>
<name>A0A2I2YA86_GORGO</name>
<evidence type="ECO:0000313" key="3">
    <source>
        <dbReference type="Proteomes" id="UP000001519"/>
    </source>
</evidence>
<keyword evidence="1" id="KW-0732">Signal</keyword>
<dbReference type="EMBL" id="CABD030104658">
    <property type="status" value="NOT_ANNOTATED_CDS"/>
    <property type="molecule type" value="Genomic_DNA"/>
</dbReference>
<protein>
    <recommendedName>
        <fullName evidence="4">Leucine rich repeat containing 70</fullName>
    </recommendedName>
</protein>
<dbReference type="GeneTree" id="ENSGT00940000163637"/>
<reference evidence="3" key="1">
    <citation type="submission" date="2011-05" db="EMBL/GenBank/DDBJ databases">
        <title>Insights into the evolution of the great apes provided by the gorilla genome.</title>
        <authorList>
            <person name="Scally A."/>
        </authorList>
    </citation>
    <scope>NUCLEOTIDE SEQUENCE [LARGE SCALE GENOMIC DNA]</scope>
</reference>